<sequence length="647" mass="72208">MSFKPLRNPPMPKHQKQEPSTTPEPECYDQPALGPDCCACDSSLLCSCTSRVGKSHSQSRSSKVSSAKWENQLPSKDVRCCTGYHEGECSCFDEDSQNWKDSVSFGGQMTPSASTASGAGLREPADRLSWDEPLNQFGSPEALENEPTEANRSASTVQCASIPFSLLRVALSLSSLAETVIEPDPFTATGASRSDTTDELPLHLQDHRLFVDVDYDSQELRIFARFPSASGQFVKTYLSILASVRSVSCMSGILNTKVPTFPYRNIFRELMTDHCDGKLTRTDRLLMYAYLSVIARRLQLSELQDIADDFAQQELNAAQGLDENADDVGPEGIIELIKCVVANPAPRPDDDQSNYRDRHDTAGVISIEQKFGRDRLSEMVKAFLAKNLAVYRFHPDLQDLLAVLPRFCLELLLQNPIPVKKPSELAPAFQFNNTFSDDDSLYSWDKEAKDFGAAPESDQKSSVAEYSRRHGESGCSSEAQMKVSSLNKLQVPPIDDTKTDSAVKKTSKKTKKTKKVKKVKKVKKIKKTKRVSWAESKNEWDFLPVECTSKGLCGYLAGGVCFDCNGKVGGCVQPWERKVGPEGVWRGNEFWRWEAVNLLEGWDECGRDYDWYFSGPDEYYCSVCDTDWVGTKECGYGCSKPEVSEEW</sequence>
<dbReference type="AlphaFoldDB" id="A0A3N4IE49"/>
<proteinExistence type="predicted"/>
<feature type="region of interest" description="Disordered" evidence="1">
    <location>
        <begin position="102"/>
        <end position="121"/>
    </location>
</feature>
<dbReference type="EMBL" id="ML119671">
    <property type="protein sequence ID" value="RPA82491.1"/>
    <property type="molecule type" value="Genomic_DNA"/>
</dbReference>
<feature type="compositionally biased region" description="Polar residues" evidence="1">
    <location>
        <begin position="102"/>
        <end position="117"/>
    </location>
</feature>
<reference evidence="2 3" key="1">
    <citation type="journal article" date="2018" name="Nat. Ecol. Evol.">
        <title>Pezizomycetes genomes reveal the molecular basis of ectomycorrhizal truffle lifestyle.</title>
        <authorList>
            <person name="Murat C."/>
            <person name="Payen T."/>
            <person name="Noel B."/>
            <person name="Kuo A."/>
            <person name="Morin E."/>
            <person name="Chen J."/>
            <person name="Kohler A."/>
            <person name="Krizsan K."/>
            <person name="Balestrini R."/>
            <person name="Da Silva C."/>
            <person name="Montanini B."/>
            <person name="Hainaut M."/>
            <person name="Levati E."/>
            <person name="Barry K.W."/>
            <person name="Belfiori B."/>
            <person name="Cichocki N."/>
            <person name="Clum A."/>
            <person name="Dockter R.B."/>
            <person name="Fauchery L."/>
            <person name="Guy J."/>
            <person name="Iotti M."/>
            <person name="Le Tacon F."/>
            <person name="Lindquist E.A."/>
            <person name="Lipzen A."/>
            <person name="Malagnac F."/>
            <person name="Mello A."/>
            <person name="Molinier V."/>
            <person name="Miyauchi S."/>
            <person name="Poulain J."/>
            <person name="Riccioni C."/>
            <person name="Rubini A."/>
            <person name="Sitrit Y."/>
            <person name="Splivallo R."/>
            <person name="Traeger S."/>
            <person name="Wang M."/>
            <person name="Zifcakova L."/>
            <person name="Wipf D."/>
            <person name="Zambonelli A."/>
            <person name="Paolocci F."/>
            <person name="Nowrousian M."/>
            <person name="Ottonello S."/>
            <person name="Baldrian P."/>
            <person name="Spatafora J.W."/>
            <person name="Henrissat B."/>
            <person name="Nagy L.G."/>
            <person name="Aury J.M."/>
            <person name="Wincker P."/>
            <person name="Grigoriev I.V."/>
            <person name="Bonfante P."/>
            <person name="Martin F.M."/>
        </authorList>
    </citation>
    <scope>NUCLEOTIDE SEQUENCE [LARGE SCALE GENOMIC DNA]</scope>
    <source>
        <strain evidence="2 3">RN42</strain>
    </source>
</reference>
<evidence type="ECO:0000313" key="2">
    <source>
        <dbReference type="EMBL" id="RPA82491.1"/>
    </source>
</evidence>
<keyword evidence="3" id="KW-1185">Reference proteome</keyword>
<organism evidence="2 3">
    <name type="scientific">Ascobolus immersus RN42</name>
    <dbReference type="NCBI Taxonomy" id="1160509"/>
    <lineage>
        <taxon>Eukaryota</taxon>
        <taxon>Fungi</taxon>
        <taxon>Dikarya</taxon>
        <taxon>Ascomycota</taxon>
        <taxon>Pezizomycotina</taxon>
        <taxon>Pezizomycetes</taxon>
        <taxon>Pezizales</taxon>
        <taxon>Ascobolaceae</taxon>
        <taxon>Ascobolus</taxon>
    </lineage>
</organism>
<evidence type="ECO:0000256" key="1">
    <source>
        <dbReference type="SAM" id="MobiDB-lite"/>
    </source>
</evidence>
<accession>A0A3N4IE49</accession>
<protein>
    <submittedName>
        <fullName evidence="2">Uncharacterized protein</fullName>
    </submittedName>
</protein>
<gene>
    <name evidence="2" type="ORF">BJ508DRAFT_325493</name>
</gene>
<name>A0A3N4IE49_ASCIM</name>
<feature type="region of interest" description="Disordered" evidence="1">
    <location>
        <begin position="1"/>
        <end position="27"/>
    </location>
</feature>
<evidence type="ECO:0000313" key="3">
    <source>
        <dbReference type="Proteomes" id="UP000275078"/>
    </source>
</evidence>
<dbReference type="Proteomes" id="UP000275078">
    <property type="component" value="Unassembled WGS sequence"/>
</dbReference>
<feature type="region of interest" description="Disordered" evidence="1">
    <location>
        <begin position="130"/>
        <end position="151"/>
    </location>
</feature>